<feature type="transmembrane region" description="Helical" evidence="1">
    <location>
        <begin position="16"/>
        <end position="36"/>
    </location>
</feature>
<gene>
    <name evidence="2" type="ORF">OGAPHI_003856</name>
</gene>
<dbReference type="RefSeq" id="XP_046060872.1">
    <property type="nucleotide sequence ID" value="XM_046204871.1"/>
</dbReference>
<keyword evidence="3" id="KW-1185">Reference proteome</keyword>
<accession>A0A9P8P549</accession>
<protein>
    <submittedName>
        <fullName evidence="2">Uncharacterized protein</fullName>
    </submittedName>
</protein>
<dbReference type="Proteomes" id="UP000769157">
    <property type="component" value="Unassembled WGS sequence"/>
</dbReference>
<comment type="caution">
    <text evidence="2">The sequence shown here is derived from an EMBL/GenBank/DDBJ whole genome shotgun (WGS) entry which is preliminary data.</text>
</comment>
<keyword evidence="1" id="KW-0812">Transmembrane</keyword>
<name>A0A9P8P549_9ASCO</name>
<sequence length="155" mass="17471">MFTRFCRGLCSRSAGLWYFFSKFSWILTISITSLSLRSFKRPRNCFTSSSLSRSKLVGSSPGLPCRSIVARPNLSGSRFKAEVFLTNVPGNMETDGFFVSLAFTSGSEYLLTDRVTISVDPDVFRSTFFRALGLWFNRGLSKWKYGCLPNLSMYG</sequence>
<evidence type="ECO:0000256" key="1">
    <source>
        <dbReference type="SAM" id="Phobius"/>
    </source>
</evidence>
<organism evidence="2 3">
    <name type="scientific">Ogataea philodendri</name>
    <dbReference type="NCBI Taxonomy" id="1378263"/>
    <lineage>
        <taxon>Eukaryota</taxon>
        <taxon>Fungi</taxon>
        <taxon>Dikarya</taxon>
        <taxon>Ascomycota</taxon>
        <taxon>Saccharomycotina</taxon>
        <taxon>Pichiomycetes</taxon>
        <taxon>Pichiales</taxon>
        <taxon>Pichiaceae</taxon>
        <taxon>Ogataea</taxon>
    </lineage>
</organism>
<dbReference type="EMBL" id="JAEUBE010000295">
    <property type="protein sequence ID" value="KAH3665668.1"/>
    <property type="molecule type" value="Genomic_DNA"/>
</dbReference>
<evidence type="ECO:0000313" key="2">
    <source>
        <dbReference type="EMBL" id="KAH3665668.1"/>
    </source>
</evidence>
<reference evidence="2" key="1">
    <citation type="journal article" date="2021" name="Open Biol.">
        <title>Shared evolutionary footprints suggest mitochondrial oxidative damage underlies multiple complex I losses in fungi.</title>
        <authorList>
            <person name="Schikora-Tamarit M.A."/>
            <person name="Marcet-Houben M."/>
            <person name="Nosek J."/>
            <person name="Gabaldon T."/>
        </authorList>
    </citation>
    <scope>NUCLEOTIDE SEQUENCE</scope>
    <source>
        <strain evidence="2">CBS6075</strain>
    </source>
</reference>
<dbReference type="GeneID" id="70235821"/>
<keyword evidence="1" id="KW-1133">Transmembrane helix</keyword>
<dbReference type="AlphaFoldDB" id="A0A9P8P549"/>
<proteinExistence type="predicted"/>
<reference evidence="2" key="2">
    <citation type="submission" date="2021-01" db="EMBL/GenBank/DDBJ databases">
        <authorList>
            <person name="Schikora-Tamarit M.A."/>
        </authorList>
    </citation>
    <scope>NUCLEOTIDE SEQUENCE</scope>
    <source>
        <strain evidence="2">CBS6075</strain>
    </source>
</reference>
<evidence type="ECO:0000313" key="3">
    <source>
        <dbReference type="Proteomes" id="UP000769157"/>
    </source>
</evidence>
<keyword evidence="1" id="KW-0472">Membrane</keyword>